<dbReference type="Pfam" id="PF00397">
    <property type="entry name" value="WW"/>
    <property type="match status" value="1"/>
</dbReference>
<gene>
    <name evidence="3" type="ORF">FSP39_019546</name>
</gene>
<evidence type="ECO:0000313" key="3">
    <source>
        <dbReference type="EMBL" id="KAK3103479.1"/>
    </source>
</evidence>
<dbReference type="SMART" id="SM00456">
    <property type="entry name" value="WW"/>
    <property type="match status" value="1"/>
</dbReference>
<dbReference type="InterPro" id="IPR001202">
    <property type="entry name" value="WW_dom"/>
</dbReference>
<dbReference type="EMBL" id="VSWD01000005">
    <property type="protein sequence ID" value="KAK3103479.1"/>
    <property type="molecule type" value="Genomic_DNA"/>
</dbReference>
<dbReference type="SUPFAM" id="SSF51045">
    <property type="entry name" value="WW domain"/>
    <property type="match status" value="1"/>
</dbReference>
<feature type="domain" description="WW" evidence="2">
    <location>
        <begin position="111"/>
        <end position="145"/>
    </location>
</feature>
<sequence>MPLPAALAARLKKRGLIKEKENKQEEVEEVFAEDYDDPQKEVVAQPEPELPPQDPTPIEQNQELIFDVAACPNRSNPYHTCAAYCAERWGMRKFTASPSMTRKRDRMLRKFPLPEGWEEVADPETNRFYYWNTLTDQVSWLSPTHPRAQITMSAERLQEVLGDTAIIDTSQEELRSDDEDIDMRSDDDVSSSSSSSSESEDEDYDRRRKGRRYDDDSKGRDRGGGRSRGRQKREELDPMDPAAYSEAPRGTWSTGLASRGEAKTGADVTVSGPLFQQRPYPSPGEILRRNKEQQK</sequence>
<dbReference type="InterPro" id="IPR036020">
    <property type="entry name" value="WW_dom_sf"/>
</dbReference>
<evidence type="ECO:0000256" key="1">
    <source>
        <dbReference type="SAM" id="MobiDB-lite"/>
    </source>
</evidence>
<feature type="compositionally biased region" description="Basic and acidic residues" evidence="1">
    <location>
        <begin position="286"/>
        <end position="295"/>
    </location>
</feature>
<dbReference type="CDD" id="cd00201">
    <property type="entry name" value="WW"/>
    <property type="match status" value="1"/>
</dbReference>
<feature type="region of interest" description="Disordered" evidence="1">
    <location>
        <begin position="21"/>
        <end position="58"/>
    </location>
</feature>
<dbReference type="Proteomes" id="UP001186944">
    <property type="component" value="Unassembled WGS sequence"/>
</dbReference>
<feature type="compositionally biased region" description="Acidic residues" evidence="1">
    <location>
        <begin position="26"/>
        <end position="36"/>
    </location>
</feature>
<feature type="compositionally biased region" description="Basic and acidic residues" evidence="1">
    <location>
        <begin position="212"/>
        <end position="224"/>
    </location>
</feature>
<dbReference type="Gene3D" id="3.40.30.10">
    <property type="entry name" value="Glutaredoxin"/>
    <property type="match status" value="1"/>
</dbReference>
<name>A0AA88YQ69_PINIB</name>
<proteinExistence type="predicted"/>
<keyword evidence="4" id="KW-1185">Reference proteome</keyword>
<comment type="caution">
    <text evidence="3">The sequence shown here is derived from an EMBL/GenBank/DDBJ whole genome shotgun (WGS) entry which is preliminary data.</text>
</comment>
<protein>
    <recommendedName>
        <fullName evidence="2">WW domain-containing protein</fullName>
    </recommendedName>
</protein>
<reference evidence="3" key="1">
    <citation type="submission" date="2019-08" db="EMBL/GenBank/DDBJ databases">
        <title>The improved chromosome-level genome for the pearl oyster Pinctada fucata martensii using PacBio sequencing and Hi-C.</title>
        <authorList>
            <person name="Zheng Z."/>
        </authorList>
    </citation>
    <scope>NUCLEOTIDE SEQUENCE</scope>
    <source>
        <strain evidence="3">ZZ-2019</strain>
        <tissue evidence="3">Adductor muscle</tissue>
    </source>
</reference>
<evidence type="ECO:0000313" key="4">
    <source>
        <dbReference type="Proteomes" id="UP001186944"/>
    </source>
</evidence>
<organism evidence="3 4">
    <name type="scientific">Pinctada imbricata</name>
    <name type="common">Atlantic pearl-oyster</name>
    <name type="synonym">Pinctada martensii</name>
    <dbReference type="NCBI Taxonomy" id="66713"/>
    <lineage>
        <taxon>Eukaryota</taxon>
        <taxon>Metazoa</taxon>
        <taxon>Spiralia</taxon>
        <taxon>Lophotrochozoa</taxon>
        <taxon>Mollusca</taxon>
        <taxon>Bivalvia</taxon>
        <taxon>Autobranchia</taxon>
        <taxon>Pteriomorphia</taxon>
        <taxon>Pterioida</taxon>
        <taxon>Pterioidea</taxon>
        <taxon>Pteriidae</taxon>
        <taxon>Pinctada</taxon>
    </lineage>
</organism>
<dbReference type="PROSITE" id="PS50020">
    <property type="entry name" value="WW_DOMAIN_2"/>
    <property type="match status" value="1"/>
</dbReference>
<dbReference type="Gene3D" id="2.20.70.10">
    <property type="match status" value="1"/>
</dbReference>
<feature type="region of interest" description="Disordered" evidence="1">
    <location>
        <begin position="164"/>
        <end position="295"/>
    </location>
</feature>
<dbReference type="AlphaFoldDB" id="A0AA88YQ69"/>
<evidence type="ECO:0000259" key="2">
    <source>
        <dbReference type="PROSITE" id="PS50020"/>
    </source>
</evidence>
<accession>A0AA88YQ69</accession>